<proteinExistence type="predicted"/>
<dbReference type="EMBL" id="JADIMU010000016">
    <property type="protein sequence ID" value="MBO8442590.1"/>
    <property type="molecule type" value="Genomic_DNA"/>
</dbReference>
<dbReference type="AlphaFoldDB" id="A0A9D9H681"/>
<dbReference type="Proteomes" id="UP000823633">
    <property type="component" value="Unassembled WGS sequence"/>
</dbReference>
<reference evidence="1" key="2">
    <citation type="journal article" date="2021" name="PeerJ">
        <title>Extensive microbial diversity within the chicken gut microbiome revealed by metagenomics and culture.</title>
        <authorList>
            <person name="Gilroy R."/>
            <person name="Ravi A."/>
            <person name="Getino M."/>
            <person name="Pursley I."/>
            <person name="Horton D.L."/>
            <person name="Alikhan N.F."/>
            <person name="Baker D."/>
            <person name="Gharbi K."/>
            <person name="Hall N."/>
            <person name="Watson M."/>
            <person name="Adriaenssens E.M."/>
            <person name="Foster-Nyarko E."/>
            <person name="Jarju S."/>
            <person name="Secka A."/>
            <person name="Antonio M."/>
            <person name="Oren A."/>
            <person name="Chaudhuri R.R."/>
            <person name="La Ragione R."/>
            <person name="Hildebrand F."/>
            <person name="Pallen M.J."/>
        </authorList>
    </citation>
    <scope>NUCLEOTIDE SEQUENCE</scope>
    <source>
        <strain evidence="1">11167</strain>
    </source>
</reference>
<protein>
    <submittedName>
        <fullName evidence="1">Uncharacterized protein</fullName>
    </submittedName>
</protein>
<reference evidence="1" key="1">
    <citation type="submission" date="2020-10" db="EMBL/GenBank/DDBJ databases">
        <authorList>
            <person name="Gilroy R."/>
        </authorList>
    </citation>
    <scope>NUCLEOTIDE SEQUENCE</scope>
    <source>
        <strain evidence="1">11167</strain>
    </source>
</reference>
<comment type="caution">
    <text evidence="1">The sequence shown here is derived from an EMBL/GenBank/DDBJ whole genome shotgun (WGS) entry which is preliminary data.</text>
</comment>
<sequence length="131" mass="15137">MKYLKKERLMLDGYEFWQNVDRVNPYRSARAMAKEAGIDYKHMTQQRADSTVPKGADLLKISRAMHVSIESLLTGEDDVSPLDFLSEEARFVEQSDSMKTLVRYCMKDSRLLSAFELILKAARDELKERIG</sequence>
<gene>
    <name evidence="1" type="ORF">IAC42_02360</name>
</gene>
<accession>A0A9D9H681</accession>
<evidence type="ECO:0000313" key="1">
    <source>
        <dbReference type="EMBL" id="MBO8442590.1"/>
    </source>
</evidence>
<evidence type="ECO:0000313" key="2">
    <source>
        <dbReference type="Proteomes" id="UP000823633"/>
    </source>
</evidence>
<organism evidence="1 2">
    <name type="scientific">Candidatus Aphodenecus pullistercoris</name>
    <dbReference type="NCBI Taxonomy" id="2840669"/>
    <lineage>
        <taxon>Bacteria</taxon>
        <taxon>Pseudomonadati</taxon>
        <taxon>Spirochaetota</taxon>
        <taxon>Spirochaetia</taxon>
        <taxon>Spirochaetales</taxon>
        <taxon>Candidatus Aphodenecus</taxon>
    </lineage>
</organism>
<name>A0A9D9H681_9SPIR</name>